<dbReference type="FunFam" id="3.10.490.20:FF:000004">
    <property type="entry name" value="Cytoplasmic dynein heavy chain 2"/>
    <property type="match status" value="1"/>
</dbReference>
<keyword evidence="5" id="KW-0963">Cytoplasm</keyword>
<evidence type="ECO:0000256" key="8">
    <source>
        <dbReference type="ARBA" id="ARBA00022741"/>
    </source>
</evidence>
<dbReference type="Pfam" id="PF22597">
    <property type="entry name" value="DYN_lid"/>
    <property type="match status" value="1"/>
</dbReference>
<dbReference type="Pfam" id="PF12774">
    <property type="entry name" value="AAA_6"/>
    <property type="match status" value="1"/>
</dbReference>
<dbReference type="FunFam" id="3.20.180.20:FF:000002">
    <property type="entry name" value="Cytoplasmic dynein heavy chain 1"/>
    <property type="match status" value="1"/>
</dbReference>
<dbReference type="FunFam" id="1.20.58.1120:FF:000013">
    <property type="entry name" value="Dynein heavy chain-like protein"/>
    <property type="match status" value="1"/>
</dbReference>
<dbReference type="Pfam" id="PF12780">
    <property type="entry name" value="AAA_8"/>
    <property type="match status" value="1"/>
</dbReference>
<evidence type="ECO:0000256" key="15">
    <source>
        <dbReference type="SAM" id="Coils"/>
    </source>
</evidence>
<dbReference type="SMR" id="A0A1I7RKV1"/>
<dbReference type="Proteomes" id="UP000095284">
    <property type="component" value="Unplaced"/>
</dbReference>
<dbReference type="InterPro" id="IPR004273">
    <property type="entry name" value="Dynein_heavy_D6_P-loop"/>
</dbReference>
<dbReference type="Gene3D" id="1.20.1270.280">
    <property type="match status" value="1"/>
</dbReference>
<dbReference type="Gene3D" id="1.20.920.20">
    <property type="match status" value="1"/>
</dbReference>
<comment type="subunit">
    <text evidence="3">Consists of at least two heavy chains and a number of intermediate and light chains.</text>
</comment>
<evidence type="ECO:0000256" key="12">
    <source>
        <dbReference type="ARBA" id="ARBA00023175"/>
    </source>
</evidence>
<dbReference type="InterPro" id="IPR026983">
    <property type="entry name" value="DHC"/>
</dbReference>
<evidence type="ECO:0000313" key="19">
    <source>
        <dbReference type="Proteomes" id="UP000095284"/>
    </source>
</evidence>
<dbReference type="Pfam" id="PF03028">
    <property type="entry name" value="Dynein_heavy"/>
    <property type="match status" value="1"/>
</dbReference>
<dbReference type="InterPro" id="IPR013594">
    <property type="entry name" value="Dynein_heavy_tail"/>
</dbReference>
<dbReference type="FunFam" id="3.40.50.300:FF:000122">
    <property type="entry name" value="Cytoplasmic dynein 1 heavy chain"/>
    <property type="match status" value="1"/>
</dbReference>
<dbReference type="FunFam" id="1.10.8.720:FF:000003">
    <property type="entry name" value="Cytoplasmic dynein heavy chain 2"/>
    <property type="match status" value="1"/>
</dbReference>
<keyword evidence="10" id="KW-0243">Dynein</keyword>
<keyword evidence="6" id="KW-0493">Microtubule</keyword>
<evidence type="ECO:0000259" key="16">
    <source>
        <dbReference type="SMART" id="SM00382"/>
    </source>
</evidence>
<keyword evidence="11 15" id="KW-0175">Coiled coil</keyword>
<dbReference type="OrthoDB" id="14187at2759"/>
<evidence type="ECO:0000256" key="2">
    <source>
        <dbReference type="ARBA" id="ARBA00008887"/>
    </source>
</evidence>
<dbReference type="GO" id="GO:0045505">
    <property type="term" value="F:dynein intermediate chain binding"/>
    <property type="evidence" value="ECO:0007669"/>
    <property type="project" value="InterPro"/>
</dbReference>
<dbReference type="Pfam" id="PF12775">
    <property type="entry name" value="AAA_7"/>
    <property type="match status" value="1"/>
</dbReference>
<dbReference type="EMBL" id="CAJFDI010000001">
    <property type="protein sequence ID" value="CAD5209097.1"/>
    <property type="molecule type" value="Genomic_DNA"/>
</dbReference>
<dbReference type="CDD" id="cd00009">
    <property type="entry name" value="AAA"/>
    <property type="match status" value="2"/>
</dbReference>
<dbReference type="InterPro" id="IPR035706">
    <property type="entry name" value="AAA_9"/>
</dbReference>
<evidence type="ECO:0000256" key="7">
    <source>
        <dbReference type="ARBA" id="ARBA00022737"/>
    </source>
</evidence>
<dbReference type="InterPro" id="IPR042228">
    <property type="entry name" value="Dynein_linker_3"/>
</dbReference>
<dbReference type="Gene3D" id="1.10.8.720">
    <property type="entry name" value="Region D6 of dynein motor"/>
    <property type="match status" value="1"/>
</dbReference>
<evidence type="ECO:0000313" key="21">
    <source>
        <dbReference type="WBParaSite" id="BXY_0133500.1"/>
    </source>
</evidence>
<evidence type="ECO:0000256" key="6">
    <source>
        <dbReference type="ARBA" id="ARBA00022701"/>
    </source>
</evidence>
<dbReference type="Pfam" id="PF18199">
    <property type="entry name" value="Dynein_C"/>
    <property type="match status" value="1"/>
</dbReference>
<dbReference type="InterPro" id="IPR054354">
    <property type="entry name" value="DYNC2H1-like_lid"/>
</dbReference>
<dbReference type="Pfam" id="PF08393">
    <property type="entry name" value="DHC_N2"/>
    <property type="match status" value="1"/>
</dbReference>
<dbReference type="Gene3D" id="1.10.8.710">
    <property type="match status" value="1"/>
</dbReference>
<keyword evidence="8" id="KW-0547">Nucleotide-binding</keyword>
<dbReference type="Proteomes" id="UP000659654">
    <property type="component" value="Unassembled WGS sequence"/>
</dbReference>
<proteinExistence type="inferred from homology"/>
<organism evidence="19 21">
    <name type="scientific">Bursaphelenchus xylophilus</name>
    <name type="common">Pinewood nematode worm</name>
    <name type="synonym">Aphelenchoides xylophilus</name>
    <dbReference type="NCBI Taxonomy" id="6326"/>
    <lineage>
        <taxon>Eukaryota</taxon>
        <taxon>Metazoa</taxon>
        <taxon>Ecdysozoa</taxon>
        <taxon>Nematoda</taxon>
        <taxon>Chromadorea</taxon>
        <taxon>Rhabditida</taxon>
        <taxon>Tylenchina</taxon>
        <taxon>Tylenchomorpha</taxon>
        <taxon>Aphelenchoidea</taxon>
        <taxon>Aphelenchoididae</taxon>
        <taxon>Bursaphelenchus</taxon>
    </lineage>
</organism>
<dbReference type="GO" id="GO:0005858">
    <property type="term" value="C:axonemal dynein complex"/>
    <property type="evidence" value="ECO:0007669"/>
    <property type="project" value="TreeGrafter"/>
</dbReference>
<reference evidence="18" key="2">
    <citation type="submission" date="2020-08" db="EMBL/GenBank/DDBJ databases">
        <authorList>
            <person name="Kikuchi T."/>
        </authorList>
    </citation>
    <scope>NUCLEOTIDE SEQUENCE</scope>
    <source>
        <strain evidence="17">Ka4C1</strain>
    </source>
</reference>
<dbReference type="GO" id="GO:0007018">
    <property type="term" value="P:microtubule-based movement"/>
    <property type="evidence" value="ECO:0007669"/>
    <property type="project" value="InterPro"/>
</dbReference>
<keyword evidence="7" id="KW-0677">Repeat</keyword>
<accession>A0A1I7RKV1</accession>
<sequence>MSAPEVDDPQPFSENDENATPLVDFDGMSAYVTQAVSILIGESNADLITEALDNGRTVVEKFISDPQVPVLAIDKCVRRSEDGADDTSVVYTALIEMQYRKDRLGTIIFSKKGQTITSDAPIQDQVLVISMDGSDPYGSTCVHVGKALAPYFKSTIKDHRRTEREGDKLVPAVEKGLNEVEVALIHLKQNIEIPDVELLVHPKVQSVVDAAKAVGKKPMVGDFGEDLNDANFLNTLQSGVNHWIVDILKVTRMDRNPESGTALQEVAFWLNLEGALRKIQTERESEGVCLTIEVLKHAKRFHATASFDENTHLKERMATASDYSSFMRDLPLNDLMSANGFSEIGKALSNIFNNLRKIRNTKYPNTRAFAFLQALSRDSTAQIVKVRTIFDIQNFFWALQSHRLMVIPMDEFESIYKKFMEIMTKWDTEYEKMHSIMRDMKKKDPESLKSLSTLRVASLPHKVLEKRIENIREFRRQHEQLSNVISRVVRGSNAGAPTEEVDSVREINVAYDSVKGVDCLNLSSEGETNWENAVKYYQERIGRVESQLARKFREQLESSRSAEEMFKIFSRFNSLFFRTHIKSAMREYQNKLIERVKEDIQKLHKAFDDQENIKTATELCIYNGMPDVSAIILWNKQILRQLDCCMKRVVDVLGPEWASYREGSELKKEDEMFRQKLNTDVLLNEWVNTLQNKTLSANTRMFLVEKQQRDGKQLYHLKVNFSPDLLEVCKAVRTMKSLDLRPPFKLLNAAHHINSVYPFAISLIQSVQDYESTNAMVASQPGAEMLVASFRKDLHKLLLDAAPHVWDSFKTENLVNKIADAVLHYQEKVHELLGLLTKIDNDVNELDSCKYSKEEVGKILQSIQENVDALSYGSYSNQVFWMEQLDKKIEEKLAVRVEAAILQWIHYLTISPDEIEEQWEGEIRPIKLTLKISSQCMNVSPSLEHAHINLTNQLFQWHGVVTKQPRVVANRHQSSLKQKQDNLTYKSCLFKMPNGEKVLQDAYRVVNSVMGKVSNFVNEWVRYQVLWDLQADKINERVENDLDKWIKVLVEIRDIRRKLDDSQAKGMCAFPIHVDVSEVQGKVLSKYEFWQKEIQQRFVSVLGDAMVNFYKEISKIRPELESQSLDSVTSDAIALITTVQGLRKRIDINDAIVNKFKTGEQILVTQRHPLPNSWIYAEHVAGEWSALLELLNRKNTAIQSRVANLQQRIKDEDENVEKLVVDVLNEWDKTKPTHGERRPRDALQVLNAFEERFTKVKDDRENMVRAKNALDITDNLRLGNQVSKLDIAIEELNDLRSAWNALNPLYDEIDELKEKSWLIVQPRKIRQVLDDLMVSLKNLPSQFRSYESYEQTKRMLQNYSRMNGMITELRSEALKDRHWEKLTRELRVNWNPNELTLGQVWEADLIRHETVIRQILLVAQGELALEVFLKQVKDFWQGYVVELVNYQNKTSLIKGWDELFNKLKEHINSLTAMKLSPYYKEFEEDALSWEDRLNKINSLFDVWIDVQRRWVYLEGLFSGSADIATLLPMESSKFSGVSNEFLALMRKVSGSPRILEVVHFQGVQRLLERLAEILAKIQKALGEYLERERSSFPRFYFVGDEDLLEIMGNSKDMMRIQKHLKKMFAGIMTVDFNEESRQILALISREGETVTLETPVDLNKLPKIDDWLRELENEMRRTLSRLLQRAVEDFGKFDVSALKSDDYMLWLDTYPAQVVSIAADIWWSTTIEGVLTSGKKLDNVLSNVEGTLSLLSESVLCDQPPIRRKKIENLITEFVHKRDVTRKLVKLGVSNNTDFHWLQVMRFYLDSKQINDPAKCCIVRIANAQFYYGFEYLGIQERLVQTPLTDRCFLTMTQALHSRYGGSPFGPAGTGKTESVKALGHQLGRFVLVFNCDETFDFQAVGRILVGLCQVGAWGCFDEFNRLEERMLSAVSQQIQTIQEAVRAGGQMTVNLVGKNLNVNASMAIFITMNPGYSGRSNLPDNLKQLFRSLAMTQPDRNLIAEVMLFSQGFSTAEVLARKIVPLFILCKEQLSNQSHYDFGLRALKYVLVSAGNIKREELQSAKGTPDGDPQIAEQRILIQSVCDTLVPKLVSEDITLLSSLLQDVFPDVSYKPKENQALRSEIAKVCDKLYLSYSDAVGQNGHLWLEKVMQLYQITNLNHGLMLVGSSGCGKTMAWKVLLKALENFEGVEGVAHVIDAKAMSKDSLYGVLDANTREWTDGLFTHIIRKIIDNIRGEADKRQWIIFDGDVDPEWVENLNSVLDDNKLLTLPNGERLSIPPNVRIIFEVSDLKYATLATVSRCGMIWFSENVVSADMLFDNYLNRLQHLPLTPDAKTSVDDILASSSSQKTSADVMQASVAPGTVSITTLEASSTAMSASSLSVFASSATNISTTNVSVQNQRALHIQNVCATALSDHFNPNGLVPLSLNFSLESVEHIMEVTKQRLLLAFFSMMNYSVRQVINYCEMHQDFPLADDQVQNYISRAMLVNLVWSLSGDGKWKCRQKLSNFVRDSTTIMLPPNDQHPIIDYEVVIEGGEVQWAAWSRKVPKMEIDANRVASGDVVVPTMDTVRHELLLNTWLSERKPLVLCGPPGSGKTMTLLSALRSQPDMDVINVNFSSSTTPELLLKTFDHYCEYRRTPNGLVLAPVQLGRWLVIFCDEINLPTPDKYGTQRVISFLRQLVSQNGFYRPSDQQWISLERIQFVGACNPPTDPGRHPLSERFLRHVPVVYVDYPGHSSLVQIYGTFIRAILRIFSHLFSYAEPITEAMVEVYLRSQERFTQDDQPHYVYSPRELSRWVRGVSEAIAPLDTLELSDLVRLWAHEGLRLFQDRLVRDEERKWTDDLVDEVAGKFFGAVVNISETLQRPLLYSCWLTKNYLPVTREELQKYVEARIRNFCEEELDVRLVLFDQMLDHILRIDRIYRQPQGHLLLIGVSGAGKTTLSRFVAWLNGLSVFQLKVHSNYTGADFDEDIRHVLRRAGCKGEKICFIMDESNMLDTGFLERLNTLLANGEVPGLFEGDEFTTLMNQVKENAQRQNLMLDSNDELYKFFTNQVIRNLHVVFTMNPSGDGLRERAATSPALFNRCVLNWFGDWENSSLYQVGVQLTSTIDMTRPEYVPPMAMTRCCDLISEPIEYHNSVINAFVHIHNSVRKINESEGKKGHQVMALTPRHFLDFIQHYIRLFKEKREELEEEQRHLDIGLQKISETEEQVQELQKSLTSKSKDLEEKKNAANAKLQQMMENQKKAEDEKVLSERLRKELAADLVQIDKKKEEVGADLAQVEPAVEDAKQAVKGIKKQQLSELRSMQSPPAIVKLALESICILLGEDPNIDWKGIRTAMVKDDFIPRILQFDSENVRPEILAATQKYVKNPDFDFEKVNRASVACGPMVKWVKAQLLYSDMLGKVEPLRMELVRLENDAKTKTKKCDELERVITELEQSIASYKEEYAQLIAQAESIKADLALVQEKVQRSIQLLKSLRAERDRWQSGCDNFSQQMDTLVGDAVVSAAFLAYAGYYDQHLRSVLFQRWVAHLEAGEIKYRPEIARIEYLSTVDERLEWTNNGMPKDDLCMENSIMIKRFNRFPLIIDPSGQAIEFMQKQYGGKSSNFQTTSFLDPSFRKTLESALRFGTILLVKDVENYDPILNPVLNREIKHTAGRVLITIGDQDIDLSPAFKVFLVTRDSSVVFPPDVCSRVTFVNFTITRTSLETQCLQQVLRSERPDIDKKRSDLLKLQGEFAVRLRQLEKALLGALNELKGKILDDNSVITTLEKLKSEASEVSRKAAETDVVMAEVEQVSAQYAKLALSCSLIYLCLYHLHEVHFLYRYSLDFLLEIFTSVLNSPDLDSVKEPEARLNVIINNLFQVSYRRVSQGMLHNDKSMFALLLMRIYLKCFKNESAYEPYFDHLLLKADLFIADASKKTLDQAASIQIPGVSEKQILSLLALSQLPAFKNIVENCSSNQSLEQFRNADKPELDVPVLWNEDRDDPIIQSFNEVLVIHALRPDRLLASVHILISNVFGIDFMQQDKVLELGNVLDQEVNCKTPVLLCSTTGHDASGQVEDLALNMNKQVTSIAIGSAEGFQQAEQALESSGKSGRWILLKNVHLAPSWLNQLEKRLQNLKPHPQFRILMTAEINPKLPATIIQASHVLVFEPASGLKANLLRSVSSIPASRIGKSPAERSRLYFLICWFHALVQERLRYQPLGWANSYEFSDSDLRVACDTLDSALDSVAQNRSNVSPDKLPWLALRTLLSQCIYGGKIDNKFDQILLDCFLDKLFTPKLFEHDHVLINDIDGKASRLTVPEETNRDAIFSWMHNIKSAQMPNWIGLPNNAEKILLTVRGQELLRNMLKMSDDELAYADGDDEKAAAPSWLAQLSELAQRWLSLLPKEVKKFKRTKENIKDPLFRFFEREVNTGSNLLQVVRHDLQDLLACVKGEQKQDNRIRAVANALNKGSVPQSWTKYTVPTSVTAAEWVKDFEQRIVQLVKFSKSECLRDESVWLGGLFSPEAYITATRQLIAQTNGWSLEQLNMHVSVGSNAPADRFTITGVQIVGAECKSGNTVSLIDEVQSDLGEMHFSWKLEANNSETISLPVYLYSNRRNLLFTINLQPENFQKSLLYERGVCVFSNSVLS</sequence>
<feature type="coiled-coil region" evidence="15">
    <location>
        <begin position="1188"/>
        <end position="1222"/>
    </location>
</feature>
<dbReference type="InterPro" id="IPR041658">
    <property type="entry name" value="AAA_lid_11"/>
</dbReference>
<keyword evidence="9" id="KW-0067">ATP-binding</keyword>
<dbReference type="InterPro" id="IPR027417">
    <property type="entry name" value="P-loop_NTPase"/>
</dbReference>
<dbReference type="InterPro" id="IPR041228">
    <property type="entry name" value="Dynein_C"/>
</dbReference>
<dbReference type="InterPro" id="IPR035699">
    <property type="entry name" value="AAA_6"/>
</dbReference>
<evidence type="ECO:0000256" key="4">
    <source>
        <dbReference type="ARBA" id="ARBA00022197"/>
    </source>
</evidence>
<dbReference type="InterPro" id="IPR042222">
    <property type="entry name" value="Dynein_2_N"/>
</dbReference>
<dbReference type="InterPro" id="IPR043160">
    <property type="entry name" value="Dynein_C_barrel"/>
</dbReference>
<feature type="domain" description="AAA+ ATPase" evidence="16">
    <location>
        <begin position="1861"/>
        <end position="1996"/>
    </location>
</feature>
<dbReference type="Gene3D" id="3.40.50.300">
    <property type="entry name" value="P-loop containing nucleotide triphosphate hydrolases"/>
    <property type="match status" value="5"/>
</dbReference>
<evidence type="ECO:0000256" key="9">
    <source>
        <dbReference type="ARBA" id="ARBA00022840"/>
    </source>
</evidence>
<dbReference type="Pfam" id="PF08385">
    <property type="entry name" value="DHC_N1"/>
    <property type="match status" value="1"/>
</dbReference>
<keyword evidence="12" id="KW-0505">Motor protein</keyword>
<evidence type="ECO:0000313" key="17">
    <source>
        <dbReference type="EMBL" id="CAD5209097.1"/>
    </source>
</evidence>
<dbReference type="SMART" id="SM00382">
    <property type="entry name" value="AAA"/>
    <property type="match status" value="4"/>
</dbReference>
<dbReference type="FunFam" id="3.40.50.300:FF:000373">
    <property type="entry name" value="Cytoplasmic dynein heavy chain 2"/>
    <property type="match status" value="1"/>
</dbReference>
<protein>
    <recommendedName>
        <fullName evidence="4">Dynein heavy chain, cytoplasmic</fullName>
    </recommendedName>
    <alternativeName>
        <fullName evidence="14">Dynein heavy chain, cytosolic</fullName>
    </alternativeName>
</protein>
<dbReference type="GO" id="GO:0005524">
    <property type="term" value="F:ATP binding"/>
    <property type="evidence" value="ECO:0007669"/>
    <property type="project" value="UniProtKB-KW"/>
</dbReference>
<dbReference type="EMBL" id="CAJFCV020000001">
    <property type="protein sequence ID" value="CAG9083850.1"/>
    <property type="molecule type" value="Genomic_DNA"/>
</dbReference>
<evidence type="ECO:0000256" key="10">
    <source>
        <dbReference type="ARBA" id="ARBA00023017"/>
    </source>
</evidence>
<dbReference type="eggNOG" id="KOG3595">
    <property type="taxonomic scope" value="Eukaryota"/>
</dbReference>
<evidence type="ECO:0000256" key="11">
    <source>
        <dbReference type="ARBA" id="ARBA00023054"/>
    </source>
</evidence>
<evidence type="ECO:0000256" key="14">
    <source>
        <dbReference type="ARBA" id="ARBA00033439"/>
    </source>
</evidence>
<dbReference type="InterPro" id="IPR042219">
    <property type="entry name" value="AAA_lid_11_sf"/>
</dbReference>
<dbReference type="GO" id="GO:0051959">
    <property type="term" value="F:dynein light intermediate chain binding"/>
    <property type="evidence" value="ECO:0007669"/>
    <property type="project" value="InterPro"/>
</dbReference>
<feature type="coiled-coil region" evidence="15">
    <location>
        <begin position="3411"/>
        <end position="3480"/>
    </location>
</feature>
<dbReference type="Gene3D" id="1.20.920.30">
    <property type="match status" value="1"/>
</dbReference>
<dbReference type="PANTHER" id="PTHR46532:SF4">
    <property type="entry name" value="AAA+ ATPASE DOMAIN-CONTAINING PROTEIN"/>
    <property type="match status" value="1"/>
</dbReference>
<dbReference type="FunFam" id="1.20.1270.280:FF:000004">
    <property type="entry name" value="Cytoplasmic dynein heavy chain 2"/>
    <property type="match status" value="1"/>
</dbReference>
<dbReference type="GO" id="GO:0050793">
    <property type="term" value="P:regulation of developmental process"/>
    <property type="evidence" value="ECO:0007669"/>
    <property type="project" value="UniProtKB-ARBA"/>
</dbReference>
<dbReference type="Pfam" id="PF12781">
    <property type="entry name" value="AAA_9"/>
    <property type="match status" value="1"/>
</dbReference>
<dbReference type="Gene3D" id="3.20.180.20">
    <property type="entry name" value="Dynein heavy chain, N-terminal domain 2"/>
    <property type="match status" value="1"/>
</dbReference>
<dbReference type="FunFam" id="1.20.920.30:FF:000024">
    <property type="entry name" value="Dynein heavy chain, cytosolic, putative"/>
    <property type="match status" value="1"/>
</dbReference>
<reference evidence="21" key="1">
    <citation type="submission" date="2016-11" db="UniProtKB">
        <authorList>
            <consortium name="WormBaseParasite"/>
        </authorList>
    </citation>
    <scope>IDENTIFICATION</scope>
</reference>
<evidence type="ECO:0000256" key="5">
    <source>
        <dbReference type="ARBA" id="ARBA00022490"/>
    </source>
</evidence>
<dbReference type="Pfam" id="PF17852">
    <property type="entry name" value="Dynein_AAA_lid"/>
    <property type="match status" value="1"/>
</dbReference>
<dbReference type="FunFam" id="1.10.287.2620:FF:000001">
    <property type="entry name" value="Cytoplasmic dynein heavy chain 1"/>
    <property type="match status" value="1"/>
</dbReference>
<dbReference type="Proteomes" id="UP000582659">
    <property type="component" value="Unassembled WGS sequence"/>
</dbReference>
<dbReference type="Gene3D" id="1.10.8.1220">
    <property type="match status" value="1"/>
</dbReference>
<dbReference type="InterPro" id="IPR024317">
    <property type="entry name" value="Dynein_heavy_chain_D4_dom"/>
</dbReference>
<dbReference type="InterPro" id="IPR013602">
    <property type="entry name" value="Dynein_heavy_linker"/>
</dbReference>
<feature type="domain" description="AAA+ ATPase" evidence="16">
    <location>
        <begin position="2158"/>
        <end position="2309"/>
    </location>
</feature>
<keyword evidence="20" id="KW-1185">Reference proteome</keyword>
<dbReference type="FunFam" id="3.40.50.300:FF:000071">
    <property type="entry name" value="Cytoplasmic dynein heavy chain 1"/>
    <property type="match status" value="1"/>
</dbReference>
<gene>
    <name evidence="17" type="ORF">BXYJ_LOCUS1272</name>
</gene>
<dbReference type="PANTHER" id="PTHR46532">
    <property type="entry name" value="MALE FERTILITY FACTOR KL5"/>
    <property type="match status" value="1"/>
</dbReference>
<dbReference type="InterPro" id="IPR003593">
    <property type="entry name" value="AAA+_ATPase"/>
</dbReference>
<evidence type="ECO:0000256" key="13">
    <source>
        <dbReference type="ARBA" id="ARBA00023212"/>
    </source>
</evidence>
<keyword evidence="13" id="KW-0206">Cytoskeleton</keyword>
<dbReference type="FunFam" id="1.20.140.100:FF:000002">
    <property type="entry name" value="Cytoplasmic dynein heavy chain 1"/>
    <property type="match status" value="1"/>
</dbReference>
<dbReference type="Gene3D" id="1.20.58.1120">
    <property type="match status" value="1"/>
</dbReference>
<dbReference type="Gene3D" id="1.10.472.130">
    <property type="match status" value="1"/>
</dbReference>
<dbReference type="FunFam" id="3.40.50.300:FF:000517">
    <property type="entry name" value="Cytoplasmic dynein heavy chain 1"/>
    <property type="match status" value="1"/>
</dbReference>
<dbReference type="Gene3D" id="1.20.140.100">
    <property type="entry name" value="Dynein heavy chain, N-terminal domain 2"/>
    <property type="match status" value="1"/>
</dbReference>
<dbReference type="Pfam" id="PF18198">
    <property type="entry name" value="AAA_lid_11"/>
    <property type="match status" value="1"/>
</dbReference>
<comment type="similarity">
    <text evidence="2">Belongs to the dynein heavy chain family.</text>
</comment>
<feature type="coiled-coil region" evidence="15">
    <location>
        <begin position="3172"/>
        <end position="3272"/>
    </location>
</feature>
<dbReference type="FunFam" id="1.10.8.710:FF:000005">
    <property type="entry name" value="Cytoplasmic dynein heavy chain 1"/>
    <property type="match status" value="1"/>
</dbReference>
<dbReference type="WBParaSite" id="BXY_0133500.1">
    <property type="protein sequence ID" value="BXY_0133500.1"/>
    <property type="gene ID" value="BXY_0133500"/>
</dbReference>
<evidence type="ECO:0000256" key="1">
    <source>
        <dbReference type="ARBA" id="ARBA00004245"/>
    </source>
</evidence>
<dbReference type="SUPFAM" id="SSF52540">
    <property type="entry name" value="P-loop containing nucleoside triphosphate hydrolases"/>
    <property type="match status" value="4"/>
</dbReference>
<dbReference type="Gene3D" id="1.10.287.2620">
    <property type="match status" value="1"/>
</dbReference>
<dbReference type="GO" id="GO:0008569">
    <property type="term" value="F:minus-end-directed microtubule motor activity"/>
    <property type="evidence" value="ECO:0007669"/>
    <property type="project" value="InterPro"/>
</dbReference>
<name>A0A1I7RKV1_BURXY</name>
<dbReference type="Gene3D" id="3.10.490.20">
    <property type="match status" value="1"/>
</dbReference>
<comment type="subcellular location">
    <subcellularLocation>
        <location evidence="1">Cytoplasm</location>
        <location evidence="1">Cytoskeleton</location>
    </subcellularLocation>
</comment>
<dbReference type="InterPro" id="IPR024743">
    <property type="entry name" value="Dynein_HC_stalk"/>
</dbReference>
<dbReference type="GO" id="GO:0005874">
    <property type="term" value="C:microtubule"/>
    <property type="evidence" value="ECO:0007669"/>
    <property type="project" value="UniProtKB-KW"/>
</dbReference>
<dbReference type="Pfam" id="PF12777">
    <property type="entry name" value="MT"/>
    <property type="match status" value="1"/>
</dbReference>
<feature type="domain" description="AAA+ ATPase" evidence="16">
    <location>
        <begin position="2924"/>
        <end position="3090"/>
    </location>
</feature>
<feature type="domain" description="AAA+ ATPase" evidence="16">
    <location>
        <begin position="2581"/>
        <end position="2731"/>
    </location>
</feature>
<evidence type="ECO:0000256" key="3">
    <source>
        <dbReference type="ARBA" id="ARBA00011655"/>
    </source>
</evidence>
<dbReference type="Gene3D" id="6.10.140.1060">
    <property type="match status" value="1"/>
</dbReference>
<dbReference type="InterPro" id="IPR041466">
    <property type="entry name" value="Dynein_AAA5_ext"/>
</dbReference>
<dbReference type="FunFam" id="1.20.920.20:FF:000002">
    <property type="entry name" value="Cytoplasmic dynein 1 heavy chain"/>
    <property type="match status" value="1"/>
</dbReference>
<evidence type="ECO:0000313" key="20">
    <source>
        <dbReference type="Proteomes" id="UP000659654"/>
    </source>
</evidence>
<dbReference type="InterPro" id="IPR043157">
    <property type="entry name" value="Dynein_AAA1S"/>
</dbReference>
<evidence type="ECO:0000313" key="18">
    <source>
        <dbReference type="EMBL" id="CAG9083850.1"/>
    </source>
</evidence>